<proteinExistence type="predicted"/>
<comment type="caution">
    <text evidence="1">The sequence shown here is derived from an EMBL/GenBank/DDBJ whole genome shotgun (WGS) entry which is preliminary data.</text>
</comment>
<dbReference type="EMBL" id="VSSQ01019752">
    <property type="protein sequence ID" value="MPM64063.1"/>
    <property type="molecule type" value="Genomic_DNA"/>
</dbReference>
<accession>A0A645BLE1</accession>
<protein>
    <submittedName>
        <fullName evidence="1">Uncharacterized protein</fullName>
    </submittedName>
</protein>
<name>A0A645BLE1_9ZZZZ</name>
<dbReference type="AlphaFoldDB" id="A0A645BLE1"/>
<sequence>MNDIKKNNLFYVCSLIEFIGRKTKNKRGTIVKILGKKELERQLELAEVNHCLSFEQVSDELIDYFNIEEGDFDSVGLCKYNVPSFQAIGKEYQRLITDVCSEQDSVVDVLYEVFQSFISDEISDFNSSVYYSSPEYLKYSYLEGKLLG</sequence>
<gene>
    <name evidence="1" type="ORF">SDC9_110949</name>
</gene>
<organism evidence="1">
    <name type="scientific">bioreactor metagenome</name>
    <dbReference type="NCBI Taxonomy" id="1076179"/>
    <lineage>
        <taxon>unclassified sequences</taxon>
        <taxon>metagenomes</taxon>
        <taxon>ecological metagenomes</taxon>
    </lineage>
</organism>
<reference evidence="1" key="1">
    <citation type="submission" date="2019-08" db="EMBL/GenBank/DDBJ databases">
        <authorList>
            <person name="Kucharzyk K."/>
            <person name="Murdoch R.W."/>
            <person name="Higgins S."/>
            <person name="Loffler F."/>
        </authorList>
    </citation>
    <scope>NUCLEOTIDE SEQUENCE</scope>
</reference>
<evidence type="ECO:0000313" key="1">
    <source>
        <dbReference type="EMBL" id="MPM64063.1"/>
    </source>
</evidence>